<feature type="domain" description="Formyl transferase C-terminal" evidence="7">
    <location>
        <begin position="206"/>
        <end position="253"/>
    </location>
</feature>
<dbReference type="CDD" id="cd08704">
    <property type="entry name" value="Met_tRNA_FMT_C"/>
    <property type="match status" value="1"/>
</dbReference>
<keyword evidence="3 5" id="KW-0808">Transferase</keyword>
<dbReference type="GO" id="GO:0004479">
    <property type="term" value="F:methionyl-tRNA formyltransferase activity"/>
    <property type="evidence" value="ECO:0007669"/>
    <property type="project" value="UniProtKB-UniRule"/>
</dbReference>
<dbReference type="AlphaFoldDB" id="A0A1F8EA56"/>
<dbReference type="EMBL" id="MGJA01000008">
    <property type="protein sequence ID" value="OGM97801.1"/>
    <property type="molecule type" value="Genomic_DNA"/>
</dbReference>
<dbReference type="GO" id="GO:0005829">
    <property type="term" value="C:cytosol"/>
    <property type="evidence" value="ECO:0007669"/>
    <property type="project" value="TreeGrafter"/>
</dbReference>
<dbReference type="InterPro" id="IPR041711">
    <property type="entry name" value="Met-tRNA-FMT_N"/>
</dbReference>
<dbReference type="InterPro" id="IPR036477">
    <property type="entry name" value="Formyl_transf_N_sf"/>
</dbReference>
<dbReference type="InterPro" id="IPR005793">
    <property type="entry name" value="Formyl_trans_C"/>
</dbReference>
<comment type="similarity">
    <text evidence="1 5">Belongs to the Fmt family.</text>
</comment>
<dbReference type="InterPro" id="IPR002376">
    <property type="entry name" value="Formyl_transf_N"/>
</dbReference>
<dbReference type="STRING" id="1802660.A2735_01430"/>
<dbReference type="Proteomes" id="UP000178520">
    <property type="component" value="Unassembled WGS sequence"/>
</dbReference>
<feature type="domain" description="Formyl transferase N-terminal" evidence="6">
    <location>
        <begin position="3"/>
        <end position="181"/>
    </location>
</feature>
<dbReference type="Gene3D" id="3.40.50.12230">
    <property type="match status" value="1"/>
</dbReference>
<organism evidence="8 9">
    <name type="scientific">Candidatus Yanofskybacteria bacterium RIFCSPHIGHO2_01_FULL_41_21</name>
    <dbReference type="NCBI Taxonomy" id="1802660"/>
    <lineage>
        <taxon>Bacteria</taxon>
        <taxon>Candidatus Yanofskyibacteriota</taxon>
    </lineage>
</organism>
<dbReference type="NCBIfam" id="TIGR00460">
    <property type="entry name" value="fmt"/>
    <property type="match status" value="1"/>
</dbReference>
<dbReference type="CDD" id="cd08646">
    <property type="entry name" value="FMT_core_Met-tRNA-FMT_N"/>
    <property type="match status" value="1"/>
</dbReference>
<comment type="caution">
    <text evidence="8">The sequence shown here is derived from an EMBL/GenBank/DDBJ whole genome shotgun (WGS) entry which is preliminary data.</text>
</comment>
<dbReference type="SUPFAM" id="SSF53328">
    <property type="entry name" value="Formyltransferase"/>
    <property type="match status" value="1"/>
</dbReference>
<protein>
    <recommendedName>
        <fullName evidence="2 5">Methionyl-tRNA formyltransferase</fullName>
        <ecNumber evidence="2 5">2.1.2.9</ecNumber>
    </recommendedName>
</protein>
<dbReference type="InterPro" id="IPR011034">
    <property type="entry name" value="Formyl_transferase-like_C_sf"/>
</dbReference>
<dbReference type="PANTHER" id="PTHR11138:SF5">
    <property type="entry name" value="METHIONYL-TRNA FORMYLTRANSFERASE, MITOCHONDRIAL"/>
    <property type="match status" value="1"/>
</dbReference>
<comment type="function">
    <text evidence="5">Attaches a formyl group to the free amino group of methionyl-tRNA(fMet). The formyl group appears to play a dual role in the initiator identity of N-formylmethionyl-tRNA by promoting its recognition by IF2 and preventing the misappropriation of this tRNA by the elongation apparatus.</text>
</comment>
<dbReference type="Pfam" id="PF02911">
    <property type="entry name" value="Formyl_trans_C"/>
    <property type="match status" value="1"/>
</dbReference>
<evidence type="ECO:0000313" key="8">
    <source>
        <dbReference type="EMBL" id="OGM97801.1"/>
    </source>
</evidence>
<dbReference type="HAMAP" id="MF_00182">
    <property type="entry name" value="Formyl_trans"/>
    <property type="match status" value="1"/>
</dbReference>
<evidence type="ECO:0000313" key="9">
    <source>
        <dbReference type="Proteomes" id="UP000178520"/>
    </source>
</evidence>
<evidence type="ECO:0000256" key="4">
    <source>
        <dbReference type="ARBA" id="ARBA00022917"/>
    </source>
</evidence>
<sequence length="287" mass="32406">MLMKIIFFGTPDFATRPLDALITNNYSPIAIITQPDGEVGRKKMLVSPPVKITGQKHNIPIFQPETLKDDGFFEIFKNLNPDICIIGGYGKIIPKKYLDVPKFGFICIHPSLLPKYRGPSPIQGAILNGESETGITIIIIDSEVDHGPILSEEKYTLKPDIFKEDAEKEIWNLGAKLLIETLPKYIAKEITPQPQNHNQATFTKLLTRDDSHIDWSRSRQEIYNQIRALNPEPGTWTTWQDKILNIKKAVLIDGKLSLVTIQLEGKKETSMSDFLSGHPNFDISQLK</sequence>
<dbReference type="SUPFAM" id="SSF50486">
    <property type="entry name" value="FMT C-terminal domain-like"/>
    <property type="match status" value="1"/>
</dbReference>
<evidence type="ECO:0000259" key="7">
    <source>
        <dbReference type="Pfam" id="PF02911"/>
    </source>
</evidence>
<evidence type="ECO:0000256" key="2">
    <source>
        <dbReference type="ARBA" id="ARBA00012261"/>
    </source>
</evidence>
<feature type="binding site" evidence="5">
    <location>
        <begin position="111"/>
        <end position="114"/>
    </location>
    <ligand>
        <name>(6S)-5,6,7,8-tetrahydrofolate</name>
        <dbReference type="ChEBI" id="CHEBI:57453"/>
    </ligand>
</feature>
<gene>
    <name evidence="5" type="primary">fmt</name>
    <name evidence="8" type="ORF">A2735_01430</name>
</gene>
<evidence type="ECO:0000259" key="6">
    <source>
        <dbReference type="Pfam" id="PF00551"/>
    </source>
</evidence>
<dbReference type="PANTHER" id="PTHR11138">
    <property type="entry name" value="METHIONYL-TRNA FORMYLTRANSFERASE"/>
    <property type="match status" value="1"/>
</dbReference>
<keyword evidence="4 5" id="KW-0648">Protein biosynthesis</keyword>
<dbReference type="Pfam" id="PF00551">
    <property type="entry name" value="Formyl_trans_N"/>
    <property type="match status" value="1"/>
</dbReference>
<reference evidence="8 9" key="1">
    <citation type="journal article" date="2016" name="Nat. Commun.">
        <title>Thousands of microbial genomes shed light on interconnected biogeochemical processes in an aquifer system.</title>
        <authorList>
            <person name="Anantharaman K."/>
            <person name="Brown C.T."/>
            <person name="Hug L.A."/>
            <person name="Sharon I."/>
            <person name="Castelle C.J."/>
            <person name="Probst A.J."/>
            <person name="Thomas B.C."/>
            <person name="Singh A."/>
            <person name="Wilkins M.J."/>
            <person name="Karaoz U."/>
            <person name="Brodie E.L."/>
            <person name="Williams K.H."/>
            <person name="Hubbard S.S."/>
            <person name="Banfield J.F."/>
        </authorList>
    </citation>
    <scope>NUCLEOTIDE SEQUENCE [LARGE SCALE GENOMIC DNA]</scope>
</reference>
<dbReference type="InterPro" id="IPR044135">
    <property type="entry name" value="Met-tRNA-FMT_C"/>
</dbReference>
<name>A0A1F8EA56_9BACT</name>
<dbReference type="InterPro" id="IPR005794">
    <property type="entry name" value="Fmt"/>
</dbReference>
<evidence type="ECO:0000256" key="1">
    <source>
        <dbReference type="ARBA" id="ARBA00010699"/>
    </source>
</evidence>
<comment type="catalytic activity">
    <reaction evidence="5">
        <text>L-methionyl-tRNA(fMet) + (6R)-10-formyltetrahydrofolate = N-formyl-L-methionyl-tRNA(fMet) + (6S)-5,6,7,8-tetrahydrofolate + H(+)</text>
        <dbReference type="Rhea" id="RHEA:24380"/>
        <dbReference type="Rhea" id="RHEA-COMP:9952"/>
        <dbReference type="Rhea" id="RHEA-COMP:9953"/>
        <dbReference type="ChEBI" id="CHEBI:15378"/>
        <dbReference type="ChEBI" id="CHEBI:57453"/>
        <dbReference type="ChEBI" id="CHEBI:78530"/>
        <dbReference type="ChEBI" id="CHEBI:78844"/>
        <dbReference type="ChEBI" id="CHEBI:195366"/>
        <dbReference type="EC" id="2.1.2.9"/>
    </reaction>
</comment>
<proteinExistence type="inferred from homology"/>
<evidence type="ECO:0000256" key="5">
    <source>
        <dbReference type="HAMAP-Rule" id="MF_00182"/>
    </source>
</evidence>
<evidence type="ECO:0000256" key="3">
    <source>
        <dbReference type="ARBA" id="ARBA00022679"/>
    </source>
</evidence>
<accession>A0A1F8EA56</accession>
<dbReference type="EC" id="2.1.2.9" evidence="2 5"/>